<dbReference type="PROSITE" id="PS50893">
    <property type="entry name" value="ABC_TRANSPORTER_2"/>
    <property type="match status" value="1"/>
</dbReference>
<keyword evidence="3" id="KW-0812">Transmembrane</keyword>
<feature type="domain" description="ABC transporter" evidence="4">
    <location>
        <begin position="163"/>
        <end position="471"/>
    </location>
</feature>
<dbReference type="SUPFAM" id="SSF52540">
    <property type="entry name" value="P-loop containing nucleoside triphosphate hydrolases"/>
    <property type="match status" value="2"/>
</dbReference>
<name>A0AAW0J0G4_QUESU</name>
<evidence type="ECO:0000313" key="6">
    <source>
        <dbReference type="Proteomes" id="UP000237347"/>
    </source>
</evidence>
<keyword evidence="2" id="KW-0813">Transport</keyword>
<comment type="caution">
    <text evidence="5">The sequence shown here is derived from an EMBL/GenBank/DDBJ whole genome shotgun (WGS) entry which is preliminary data.</text>
</comment>
<reference evidence="5 6" key="1">
    <citation type="journal article" date="2018" name="Sci. Data">
        <title>The draft genome sequence of cork oak.</title>
        <authorList>
            <person name="Ramos A.M."/>
            <person name="Usie A."/>
            <person name="Barbosa P."/>
            <person name="Barros P.M."/>
            <person name="Capote T."/>
            <person name="Chaves I."/>
            <person name="Simoes F."/>
            <person name="Abreu I."/>
            <person name="Carrasquinho I."/>
            <person name="Faro C."/>
            <person name="Guimaraes J.B."/>
            <person name="Mendonca D."/>
            <person name="Nobrega F."/>
            <person name="Rodrigues L."/>
            <person name="Saibo N.J.M."/>
            <person name="Varela M.C."/>
            <person name="Egas C."/>
            <person name="Matos J."/>
            <person name="Miguel C.M."/>
            <person name="Oliveira M.M."/>
            <person name="Ricardo C.P."/>
            <person name="Goncalves S."/>
        </authorList>
    </citation>
    <scope>NUCLEOTIDE SEQUENCE [LARGE SCALE GENOMIC DNA]</scope>
    <source>
        <strain evidence="6">cv. HL8</strain>
    </source>
</reference>
<keyword evidence="3" id="KW-0472">Membrane</keyword>
<evidence type="ECO:0000313" key="5">
    <source>
        <dbReference type="EMBL" id="KAK7819881.1"/>
    </source>
</evidence>
<evidence type="ECO:0000259" key="4">
    <source>
        <dbReference type="PROSITE" id="PS50893"/>
    </source>
</evidence>
<dbReference type="InterPro" id="IPR052215">
    <property type="entry name" value="Plant_ABCG"/>
</dbReference>
<dbReference type="GO" id="GO:0016887">
    <property type="term" value="F:ATP hydrolysis activity"/>
    <property type="evidence" value="ECO:0007669"/>
    <property type="project" value="InterPro"/>
</dbReference>
<dbReference type="InterPro" id="IPR027417">
    <property type="entry name" value="P-loop_NTPase"/>
</dbReference>
<gene>
    <name evidence="5" type="primary">ABCG11_3</name>
    <name evidence="5" type="ORF">CFP56_039467</name>
</gene>
<dbReference type="EMBL" id="PKMF04000761">
    <property type="protein sequence ID" value="KAK7819881.1"/>
    <property type="molecule type" value="Genomic_DNA"/>
</dbReference>
<dbReference type="GO" id="GO:0005524">
    <property type="term" value="F:ATP binding"/>
    <property type="evidence" value="ECO:0007669"/>
    <property type="project" value="InterPro"/>
</dbReference>
<feature type="transmembrane region" description="Helical" evidence="3">
    <location>
        <begin position="553"/>
        <end position="574"/>
    </location>
</feature>
<evidence type="ECO:0000256" key="1">
    <source>
        <dbReference type="ARBA" id="ARBA00005814"/>
    </source>
</evidence>
<evidence type="ECO:0000256" key="2">
    <source>
        <dbReference type="ARBA" id="ARBA00022448"/>
    </source>
</evidence>
<accession>A0AAW0J0G4</accession>
<dbReference type="PANTHER" id="PTHR48042:SF14">
    <property type="entry name" value="WHITE-BROWN-COMPLEX ABC TRANSPORTER FAMILY PROTEIN"/>
    <property type="match status" value="1"/>
</dbReference>
<protein>
    <submittedName>
        <fullName evidence="5">Abc transporter g family member 11</fullName>
    </submittedName>
</protein>
<evidence type="ECO:0000256" key="3">
    <source>
        <dbReference type="SAM" id="Phobius"/>
    </source>
</evidence>
<organism evidence="5 6">
    <name type="scientific">Quercus suber</name>
    <name type="common">Cork oak</name>
    <dbReference type="NCBI Taxonomy" id="58331"/>
    <lineage>
        <taxon>Eukaryota</taxon>
        <taxon>Viridiplantae</taxon>
        <taxon>Streptophyta</taxon>
        <taxon>Embryophyta</taxon>
        <taxon>Tracheophyta</taxon>
        <taxon>Spermatophyta</taxon>
        <taxon>Magnoliopsida</taxon>
        <taxon>eudicotyledons</taxon>
        <taxon>Gunneridae</taxon>
        <taxon>Pentapetalae</taxon>
        <taxon>rosids</taxon>
        <taxon>fabids</taxon>
        <taxon>Fagales</taxon>
        <taxon>Fagaceae</taxon>
        <taxon>Quercus</taxon>
    </lineage>
</organism>
<dbReference type="PANTHER" id="PTHR48042">
    <property type="entry name" value="ABC TRANSPORTER G FAMILY MEMBER 11"/>
    <property type="match status" value="1"/>
</dbReference>
<dbReference type="AlphaFoldDB" id="A0AAW0J0G4"/>
<dbReference type="Pfam" id="PF00005">
    <property type="entry name" value="ABC_tran"/>
    <property type="match status" value="2"/>
</dbReference>
<keyword evidence="6" id="KW-1185">Reference proteome</keyword>
<sequence>MGPPGCGRSTLLDALSGNNKVFFESNNLKVLLEAVYNSAQLQLPDSMSKLKKKDKVETTIKEMGLQDAVDTRIGGWGVKGISGGQKRRVSICIEILTRPKLLFLDEPTSGLDSAASYYVMSKIASLGQRDGIGRTIIASIHQPNNEVFQLFQNPCLLSSGRTIYFDPPSAANEDVEQGLAGAKSTKEAIEILLSSYKSSERYEQLRKQVAEIHKPDHGELEMKRSHASFLTQCSVLLRRYFVNMYHDLGYYWLRIAIYITLGRLGSNIRQRGEILINGRKQALDIGSILFSLLKAFKIELKSFFAYVTQDDTLVMTLTVREAVYYSAQLQLPDSMSKSEKERAETAVKEMGLQDAVNTRIGGWGVKGISGAQKRVVRICIELLTHPKLLFLDEPTSGIDSAASYYVMSRIASLGQRDGIRRTIIASIHQPSSEVFQLFHNLCHLSSGRTVYFGPASAAVEVMVSRPIHQNPSDHYLKTINKDFQQDVEQGLAGAISTDEAIEILLSSRVQKLAEICKQECGELETRRSHASFLTQCFVLTRSFVNMNRDLGYYWLRLIIYIAIDLGLGLVFFNVGRRYASIQVREYQKNSGTGETIDNTVQTSENRTSIS</sequence>
<dbReference type="Proteomes" id="UP000237347">
    <property type="component" value="Unassembled WGS sequence"/>
</dbReference>
<dbReference type="Gene3D" id="3.40.50.300">
    <property type="entry name" value="P-loop containing nucleotide triphosphate hydrolases"/>
    <property type="match status" value="2"/>
</dbReference>
<proteinExistence type="inferred from homology"/>
<dbReference type="InterPro" id="IPR003439">
    <property type="entry name" value="ABC_transporter-like_ATP-bd"/>
</dbReference>
<keyword evidence="3" id="KW-1133">Transmembrane helix</keyword>
<comment type="similarity">
    <text evidence="1">Belongs to the ABC transporter superfamily. ABCG family. Eye pigment precursor importer (TC 3.A.1.204) subfamily.</text>
</comment>